<dbReference type="EMBL" id="BAAAQR010000006">
    <property type="protein sequence ID" value="GAA2146445.1"/>
    <property type="molecule type" value="Genomic_DNA"/>
</dbReference>
<keyword evidence="1" id="KW-0472">Membrane</keyword>
<name>A0ABP5LFN6_9ACTN</name>
<keyword evidence="1" id="KW-1133">Transmembrane helix</keyword>
<feature type="transmembrane region" description="Helical" evidence="1">
    <location>
        <begin position="16"/>
        <end position="39"/>
    </location>
</feature>
<evidence type="ECO:0000256" key="1">
    <source>
        <dbReference type="SAM" id="Phobius"/>
    </source>
</evidence>
<comment type="caution">
    <text evidence="2">The sequence shown here is derived from an EMBL/GenBank/DDBJ whole genome shotgun (WGS) entry which is preliminary data.</text>
</comment>
<keyword evidence="3" id="KW-1185">Reference proteome</keyword>
<protein>
    <submittedName>
        <fullName evidence="2">Uncharacterized protein</fullName>
    </submittedName>
</protein>
<evidence type="ECO:0000313" key="2">
    <source>
        <dbReference type="EMBL" id="GAA2146445.1"/>
    </source>
</evidence>
<reference evidence="3" key="1">
    <citation type="journal article" date="2019" name="Int. J. Syst. Evol. Microbiol.">
        <title>The Global Catalogue of Microorganisms (GCM) 10K type strain sequencing project: providing services to taxonomists for standard genome sequencing and annotation.</title>
        <authorList>
            <consortium name="The Broad Institute Genomics Platform"/>
            <consortium name="The Broad Institute Genome Sequencing Center for Infectious Disease"/>
            <person name="Wu L."/>
            <person name="Ma J."/>
        </authorList>
    </citation>
    <scope>NUCLEOTIDE SEQUENCE [LARGE SCALE GENOMIC DNA]</scope>
    <source>
        <strain evidence="3">JCM 16022</strain>
    </source>
</reference>
<keyword evidence="1" id="KW-0812">Transmembrane</keyword>
<dbReference type="RefSeq" id="WP_344151660.1">
    <property type="nucleotide sequence ID" value="NZ_BAAAQR010000006.1"/>
</dbReference>
<organism evidence="2 3">
    <name type="scientific">Nocardioides koreensis</name>
    <dbReference type="NCBI Taxonomy" id="433651"/>
    <lineage>
        <taxon>Bacteria</taxon>
        <taxon>Bacillati</taxon>
        <taxon>Actinomycetota</taxon>
        <taxon>Actinomycetes</taxon>
        <taxon>Propionibacteriales</taxon>
        <taxon>Nocardioidaceae</taxon>
        <taxon>Nocardioides</taxon>
    </lineage>
</organism>
<dbReference type="Proteomes" id="UP001501771">
    <property type="component" value="Unassembled WGS sequence"/>
</dbReference>
<gene>
    <name evidence="2" type="ORF">GCM10009844_22520</name>
</gene>
<sequence>MSRVQSDGPENPETRLFVWLVLVGLLVFATAVAVGGVLGGVPGTLADWVGAVSTFAALLAAGYAAVQTRRTFVLEQRRDAARDEDVRRGQAVLVAVWAGEMEWVGPRISSTFVPGSSLPVTTRGQGVVYPTSIPVTVQNASQVPIYHLRVEVFVGPSASTAVPGAACEVSDRATGVAVLGLTGPIEIVSPKFVGDLTPALESLPDAAKRPPGLYLGWSFQDNAGQWWRRLPTGDLVRLSAAPGDFRSDGSTTAVDRASGAVALSGGLVN</sequence>
<evidence type="ECO:0000313" key="3">
    <source>
        <dbReference type="Proteomes" id="UP001501771"/>
    </source>
</evidence>
<feature type="transmembrane region" description="Helical" evidence="1">
    <location>
        <begin position="45"/>
        <end position="66"/>
    </location>
</feature>
<proteinExistence type="predicted"/>
<accession>A0ABP5LFN6</accession>